<comment type="caution">
    <text evidence="1">The sequence shown here is derived from an EMBL/GenBank/DDBJ whole genome shotgun (WGS) entry which is preliminary data.</text>
</comment>
<organism evidence="1 2">
    <name type="scientific">Georgenia daeguensis</name>
    <dbReference type="NCBI Taxonomy" id="908355"/>
    <lineage>
        <taxon>Bacteria</taxon>
        <taxon>Bacillati</taxon>
        <taxon>Actinomycetota</taxon>
        <taxon>Actinomycetes</taxon>
        <taxon>Micrococcales</taxon>
        <taxon>Bogoriellaceae</taxon>
        <taxon>Georgenia</taxon>
    </lineage>
</organism>
<accession>A0ABP8EYJ2</accession>
<sequence>MPTFRVEYADETQRVVDAHRVVRVGEEITFENLVSRGTWDRVLRVPAESVRAIRRSVLEAGNYRHYLPAQPLVISPVGRS</sequence>
<dbReference type="RefSeq" id="WP_345043862.1">
    <property type="nucleotide sequence ID" value="NZ_BAABBA010000021.1"/>
</dbReference>
<gene>
    <name evidence="1" type="ORF">GCM10022262_34190</name>
</gene>
<dbReference type="Proteomes" id="UP001499841">
    <property type="component" value="Unassembled WGS sequence"/>
</dbReference>
<evidence type="ECO:0000313" key="1">
    <source>
        <dbReference type="EMBL" id="GAA4289058.1"/>
    </source>
</evidence>
<dbReference type="EMBL" id="BAABBA010000021">
    <property type="protein sequence ID" value="GAA4289058.1"/>
    <property type="molecule type" value="Genomic_DNA"/>
</dbReference>
<proteinExistence type="predicted"/>
<reference evidence="2" key="1">
    <citation type="journal article" date="2019" name="Int. J. Syst. Evol. Microbiol.">
        <title>The Global Catalogue of Microorganisms (GCM) 10K type strain sequencing project: providing services to taxonomists for standard genome sequencing and annotation.</title>
        <authorList>
            <consortium name="The Broad Institute Genomics Platform"/>
            <consortium name="The Broad Institute Genome Sequencing Center for Infectious Disease"/>
            <person name="Wu L."/>
            <person name="Ma J."/>
        </authorList>
    </citation>
    <scope>NUCLEOTIDE SEQUENCE [LARGE SCALE GENOMIC DNA]</scope>
    <source>
        <strain evidence="2">JCM 17459</strain>
    </source>
</reference>
<evidence type="ECO:0000313" key="2">
    <source>
        <dbReference type="Proteomes" id="UP001499841"/>
    </source>
</evidence>
<protein>
    <submittedName>
        <fullName evidence="1">Uncharacterized protein</fullName>
    </submittedName>
</protein>
<keyword evidence="2" id="KW-1185">Reference proteome</keyword>
<name>A0ABP8EYJ2_9MICO</name>